<dbReference type="AlphaFoldDB" id="A0AAW1X290"/>
<accession>A0AAW1X290</accession>
<evidence type="ECO:0000313" key="3">
    <source>
        <dbReference type="Proteomes" id="UP001457282"/>
    </source>
</evidence>
<name>A0AAW1X290_RUBAR</name>
<evidence type="ECO:0000313" key="2">
    <source>
        <dbReference type="EMBL" id="KAK9930426.1"/>
    </source>
</evidence>
<evidence type="ECO:0000256" key="1">
    <source>
        <dbReference type="SAM" id="MobiDB-lite"/>
    </source>
</evidence>
<keyword evidence="3" id="KW-1185">Reference proteome</keyword>
<protein>
    <submittedName>
        <fullName evidence="2">Uncharacterized protein</fullName>
    </submittedName>
</protein>
<dbReference type="Proteomes" id="UP001457282">
    <property type="component" value="Unassembled WGS sequence"/>
</dbReference>
<organism evidence="2 3">
    <name type="scientific">Rubus argutus</name>
    <name type="common">Southern blackberry</name>
    <dbReference type="NCBI Taxonomy" id="59490"/>
    <lineage>
        <taxon>Eukaryota</taxon>
        <taxon>Viridiplantae</taxon>
        <taxon>Streptophyta</taxon>
        <taxon>Embryophyta</taxon>
        <taxon>Tracheophyta</taxon>
        <taxon>Spermatophyta</taxon>
        <taxon>Magnoliopsida</taxon>
        <taxon>eudicotyledons</taxon>
        <taxon>Gunneridae</taxon>
        <taxon>Pentapetalae</taxon>
        <taxon>rosids</taxon>
        <taxon>fabids</taxon>
        <taxon>Rosales</taxon>
        <taxon>Rosaceae</taxon>
        <taxon>Rosoideae</taxon>
        <taxon>Rosoideae incertae sedis</taxon>
        <taxon>Rubus</taxon>
    </lineage>
</organism>
<gene>
    <name evidence="2" type="ORF">M0R45_027463</name>
</gene>
<sequence>MAPIKFQPIPMSPLPLTTLQFQSNTAPPVQPITHNHQQHSKSQFQIRPANKQKSQQSSLIDQPHAHRHLRQARAGFTVSLPSLPLISITVSSLNSKLPVPNP</sequence>
<feature type="compositionally biased region" description="Polar residues" evidence="1">
    <location>
        <begin position="24"/>
        <end position="60"/>
    </location>
</feature>
<dbReference type="EMBL" id="JBEDUW010000005">
    <property type="protein sequence ID" value="KAK9930426.1"/>
    <property type="molecule type" value="Genomic_DNA"/>
</dbReference>
<comment type="caution">
    <text evidence="2">The sequence shown here is derived from an EMBL/GenBank/DDBJ whole genome shotgun (WGS) entry which is preliminary data.</text>
</comment>
<reference evidence="2 3" key="1">
    <citation type="journal article" date="2023" name="G3 (Bethesda)">
        <title>A chromosome-length genome assembly and annotation of blackberry (Rubus argutus, cv. 'Hillquist').</title>
        <authorList>
            <person name="Bruna T."/>
            <person name="Aryal R."/>
            <person name="Dudchenko O."/>
            <person name="Sargent D.J."/>
            <person name="Mead D."/>
            <person name="Buti M."/>
            <person name="Cavallini A."/>
            <person name="Hytonen T."/>
            <person name="Andres J."/>
            <person name="Pham M."/>
            <person name="Weisz D."/>
            <person name="Mascagni F."/>
            <person name="Usai G."/>
            <person name="Natali L."/>
            <person name="Bassil N."/>
            <person name="Fernandez G.E."/>
            <person name="Lomsadze A."/>
            <person name="Armour M."/>
            <person name="Olukolu B."/>
            <person name="Poorten T."/>
            <person name="Britton C."/>
            <person name="Davik J."/>
            <person name="Ashrafi H."/>
            <person name="Aiden E.L."/>
            <person name="Borodovsky M."/>
            <person name="Worthington M."/>
        </authorList>
    </citation>
    <scope>NUCLEOTIDE SEQUENCE [LARGE SCALE GENOMIC DNA]</scope>
    <source>
        <strain evidence="2">PI 553951</strain>
    </source>
</reference>
<feature type="region of interest" description="Disordered" evidence="1">
    <location>
        <begin position="24"/>
        <end position="73"/>
    </location>
</feature>
<proteinExistence type="predicted"/>